<dbReference type="Gene3D" id="3.30.460.10">
    <property type="entry name" value="Beta Polymerase, domain 2"/>
    <property type="match status" value="1"/>
</dbReference>
<dbReference type="RefSeq" id="WP_104935408.1">
    <property type="nucleotide sequence ID" value="NZ_CP021255.1"/>
</dbReference>
<proteinExistence type="predicted"/>
<dbReference type="OrthoDB" id="9789634at2"/>
<dbReference type="InterPro" id="IPR052366">
    <property type="entry name" value="GTP_Pyrophosphokinase"/>
</dbReference>
<reference evidence="3 4" key="1">
    <citation type="journal article" date="2018" name="MBio">
        <title>Insights into the evolution of host association through the isolation and characterization of a novel human periodontal pathobiont, Desulfobulbus oralis.</title>
        <authorList>
            <person name="Cross K.L."/>
            <person name="Chirania P."/>
            <person name="Xiong W."/>
            <person name="Beall C.J."/>
            <person name="Elkins J.G."/>
            <person name="Giannone R.J."/>
            <person name="Griffen A.L."/>
            <person name="Guss A.M."/>
            <person name="Hettich R.L."/>
            <person name="Joshi S.S."/>
            <person name="Mokrzan E.M."/>
            <person name="Martin R.K."/>
            <person name="Zhulin I.B."/>
            <person name="Leys E.J."/>
            <person name="Podar M."/>
        </authorList>
    </citation>
    <scope>NUCLEOTIDE SEQUENCE [LARGE SCALE GENOMIC DNA]</scope>
    <source>
        <strain evidence="3 4">ORNL</strain>
    </source>
</reference>
<dbReference type="SMART" id="SM00954">
    <property type="entry name" value="RelA_SpoT"/>
    <property type="match status" value="1"/>
</dbReference>
<protein>
    <recommendedName>
        <fullName evidence="2">RelA/SpoT domain-containing protein</fullName>
    </recommendedName>
</protein>
<dbReference type="SUPFAM" id="SSF81301">
    <property type="entry name" value="Nucleotidyltransferase"/>
    <property type="match status" value="1"/>
</dbReference>
<dbReference type="EMBL" id="CP021255">
    <property type="protein sequence ID" value="AVD70081.1"/>
    <property type="molecule type" value="Genomic_DNA"/>
</dbReference>
<dbReference type="CDD" id="cd05399">
    <property type="entry name" value="NT_Rel-Spo_like"/>
    <property type="match status" value="1"/>
</dbReference>
<dbReference type="AlphaFoldDB" id="A0A2L1GK84"/>
<dbReference type="Pfam" id="PF04607">
    <property type="entry name" value="RelA_SpoT"/>
    <property type="match status" value="1"/>
</dbReference>
<dbReference type="PANTHER" id="PTHR47837:SF1">
    <property type="entry name" value="GTP PYROPHOSPHOKINASE YJBM"/>
    <property type="match status" value="1"/>
</dbReference>
<sequence length="335" mass="37648">MRKSRTQVNEGKAPSKKQIRRAGDLLAGRKAGAMAPADKTEALAILGYWRAVHMAPLHKTLDLLESVCGRDESTILVSRLKRLESIIDKLRRSGHRSDLSQMQDLAGCRLIVPHDDDVRRMANEIGAAGVSIRKDYLTVPQDSGYRGMHLICRHDAAGYQGLRVEIQIRSRLQHAWATGVETYDLIARGNLKAGEGKAEERRYFQILSALMNSGLEDERTLREELQAIDRQLNIYHRLRAAENSMFIQDSDKQICRAGSCLLTVNTEEQTINLEVYSAQEEAAAADKYTELESPGQVGRIYLLARAASREHLEIAFPNYFSGIREFMAQLKGLLQ</sequence>
<dbReference type="InterPro" id="IPR043519">
    <property type="entry name" value="NT_sf"/>
</dbReference>
<name>A0A2L1GK84_9BACT</name>
<evidence type="ECO:0000256" key="1">
    <source>
        <dbReference type="SAM" id="MobiDB-lite"/>
    </source>
</evidence>
<dbReference type="GO" id="GO:0015969">
    <property type="term" value="P:guanosine tetraphosphate metabolic process"/>
    <property type="evidence" value="ECO:0007669"/>
    <property type="project" value="InterPro"/>
</dbReference>
<dbReference type="Proteomes" id="UP000239867">
    <property type="component" value="Chromosome"/>
</dbReference>
<feature type="domain" description="RelA/SpoT" evidence="2">
    <location>
        <begin position="78"/>
        <end position="191"/>
    </location>
</feature>
<accession>A0A2L1GK84</accession>
<dbReference type="KEGG" id="deo:CAY53_00125"/>
<dbReference type="PANTHER" id="PTHR47837">
    <property type="entry name" value="GTP PYROPHOSPHOKINASE YJBM"/>
    <property type="match status" value="1"/>
</dbReference>
<evidence type="ECO:0000259" key="2">
    <source>
        <dbReference type="SMART" id="SM00954"/>
    </source>
</evidence>
<gene>
    <name evidence="3" type="ORF">CAY53_00125</name>
</gene>
<evidence type="ECO:0000313" key="4">
    <source>
        <dbReference type="Proteomes" id="UP000239867"/>
    </source>
</evidence>
<evidence type="ECO:0000313" key="3">
    <source>
        <dbReference type="EMBL" id="AVD70081.1"/>
    </source>
</evidence>
<keyword evidence="4" id="KW-1185">Reference proteome</keyword>
<dbReference type="InterPro" id="IPR007685">
    <property type="entry name" value="RelA_SpoT"/>
</dbReference>
<feature type="region of interest" description="Disordered" evidence="1">
    <location>
        <begin position="1"/>
        <end position="21"/>
    </location>
</feature>
<organism evidence="3 4">
    <name type="scientific">Desulfobulbus oralis</name>
    <dbReference type="NCBI Taxonomy" id="1986146"/>
    <lineage>
        <taxon>Bacteria</taxon>
        <taxon>Pseudomonadati</taxon>
        <taxon>Thermodesulfobacteriota</taxon>
        <taxon>Desulfobulbia</taxon>
        <taxon>Desulfobulbales</taxon>
        <taxon>Desulfobulbaceae</taxon>
        <taxon>Desulfobulbus</taxon>
    </lineage>
</organism>